<evidence type="ECO:0000259" key="1">
    <source>
        <dbReference type="Pfam" id="PF01370"/>
    </source>
</evidence>
<dbReference type="PANTHER" id="PTHR43245:SF13">
    <property type="entry name" value="UDP-D-APIOSE_UDP-D-XYLOSE SYNTHASE 2"/>
    <property type="match status" value="1"/>
</dbReference>
<dbReference type="Proteomes" id="UP000008963">
    <property type="component" value="Chromosome"/>
</dbReference>
<gene>
    <name evidence="2" type="primary">wbpP</name>
    <name evidence="2" type="ordered locus">BMS_0345</name>
</gene>
<sequence>MIEFLLSSGQRVVGLDNFSTGRRENLSDVEKSVGSEAWSCFSFIEGDILDLETCKRAVAGVDYVLHQAALGSVPRSIKDPLNSHNSNVNGQLNMLWASKLSGVKSFVFASSSSVYGDHPALPKVESEIGMQLSPYAVTKHVNELYANVFFKNYGLNTVGIRYFNVFGKRQDPNSVYAAVIPRWVKAMLSDEKVVIFGDGETSRDFCYIDNVVQMNILSALSQEKAVFGTVFNCACHDRTTLNKLFFLIKRELVKYDSSLADIDVGYGDFRDGDIRHSHADISKAADLLGYSPSHMVEEGLIESIDWYYKNLK</sequence>
<dbReference type="PATRIC" id="fig|862908.3.peg.332"/>
<dbReference type="KEGG" id="bmx:BMS_0345"/>
<proteinExistence type="predicted"/>
<dbReference type="eggNOG" id="COG0451">
    <property type="taxonomic scope" value="Bacteria"/>
</dbReference>
<reference evidence="3" key="1">
    <citation type="journal article" date="2013" name="ISME J.">
        <title>A small predatory core genome in the divergent marine Bacteriovorax marinus SJ and the terrestrial Bdellovibrio bacteriovorus.</title>
        <authorList>
            <person name="Crossman L.C."/>
            <person name="Chen H."/>
            <person name="Cerdeno-Tarraga A.M."/>
            <person name="Brooks K."/>
            <person name="Quail M.A."/>
            <person name="Pineiro S.A."/>
            <person name="Hobley L."/>
            <person name="Sockett R.E."/>
            <person name="Bentley S.D."/>
            <person name="Parkhill J."/>
            <person name="Williams H.N."/>
            <person name="Stine O.C."/>
        </authorList>
    </citation>
    <scope>NUCLEOTIDE SEQUENCE [LARGE SCALE GENOMIC DNA]</scope>
    <source>
        <strain evidence="3">ATCC BAA-682 / DSM 15412 / SJ</strain>
    </source>
</reference>
<keyword evidence="3" id="KW-1185">Reference proteome</keyword>
<dbReference type="InterPro" id="IPR050177">
    <property type="entry name" value="Lipid_A_modif_metabolic_enz"/>
</dbReference>
<accession>E1X3H2</accession>
<dbReference type="InterPro" id="IPR001509">
    <property type="entry name" value="Epimerase_deHydtase"/>
</dbReference>
<evidence type="ECO:0000313" key="3">
    <source>
        <dbReference type="Proteomes" id="UP000008963"/>
    </source>
</evidence>
<dbReference type="Gene3D" id="3.90.25.10">
    <property type="entry name" value="UDP-galactose 4-epimerase, domain 1"/>
    <property type="match status" value="1"/>
</dbReference>
<dbReference type="AlphaFoldDB" id="E1X3H2"/>
<dbReference type="InterPro" id="IPR036291">
    <property type="entry name" value="NAD(P)-bd_dom_sf"/>
</dbReference>
<organism evidence="2 3">
    <name type="scientific">Halobacteriovorax marinus (strain ATCC BAA-682 / DSM 15412 / SJ)</name>
    <name type="common">Bacteriovorax marinus</name>
    <dbReference type="NCBI Taxonomy" id="862908"/>
    <lineage>
        <taxon>Bacteria</taxon>
        <taxon>Pseudomonadati</taxon>
        <taxon>Bdellovibrionota</taxon>
        <taxon>Bacteriovoracia</taxon>
        <taxon>Bacteriovoracales</taxon>
        <taxon>Halobacteriovoraceae</taxon>
        <taxon>Halobacteriovorax</taxon>
    </lineage>
</organism>
<name>E1X3H2_HALMS</name>
<dbReference type="Pfam" id="PF01370">
    <property type="entry name" value="Epimerase"/>
    <property type="match status" value="1"/>
</dbReference>
<dbReference type="HOGENOM" id="CLU_007383_1_7_7"/>
<feature type="domain" description="NAD-dependent epimerase/dehydratase" evidence="1">
    <location>
        <begin position="2"/>
        <end position="233"/>
    </location>
</feature>
<dbReference type="PANTHER" id="PTHR43245">
    <property type="entry name" value="BIFUNCTIONAL POLYMYXIN RESISTANCE PROTEIN ARNA"/>
    <property type="match status" value="1"/>
</dbReference>
<dbReference type="PRINTS" id="PR01713">
    <property type="entry name" value="NUCEPIMERASE"/>
</dbReference>
<dbReference type="STRING" id="862908.BMS_0345"/>
<dbReference type="Gene3D" id="3.40.50.720">
    <property type="entry name" value="NAD(P)-binding Rossmann-like Domain"/>
    <property type="match status" value="1"/>
</dbReference>
<dbReference type="SUPFAM" id="SSF51735">
    <property type="entry name" value="NAD(P)-binding Rossmann-fold domains"/>
    <property type="match status" value="1"/>
</dbReference>
<protein>
    <submittedName>
        <fullName evidence="2">UDP-N-acetylglucosamine C4 epimerase</fullName>
    </submittedName>
</protein>
<evidence type="ECO:0000313" key="2">
    <source>
        <dbReference type="EMBL" id="CBW25267.1"/>
    </source>
</evidence>
<dbReference type="EMBL" id="FQ312005">
    <property type="protein sequence ID" value="CBW25267.1"/>
    <property type="molecule type" value="Genomic_DNA"/>
</dbReference>